<dbReference type="SUPFAM" id="SSF48452">
    <property type="entry name" value="TPR-like"/>
    <property type="match status" value="1"/>
</dbReference>
<dbReference type="InterPro" id="IPR011990">
    <property type="entry name" value="TPR-like_helical_dom_sf"/>
</dbReference>
<reference evidence="1" key="1">
    <citation type="journal article" date="2014" name="Front. Microbiol.">
        <title>High frequency of phylogenetically diverse reductive dehalogenase-homologous genes in deep subseafloor sedimentary metagenomes.</title>
        <authorList>
            <person name="Kawai M."/>
            <person name="Futagami T."/>
            <person name="Toyoda A."/>
            <person name="Takaki Y."/>
            <person name="Nishi S."/>
            <person name="Hori S."/>
            <person name="Arai W."/>
            <person name="Tsubouchi T."/>
            <person name="Morono Y."/>
            <person name="Uchiyama I."/>
            <person name="Ito T."/>
            <person name="Fujiyama A."/>
            <person name="Inagaki F."/>
            <person name="Takami H."/>
        </authorList>
    </citation>
    <scope>NUCLEOTIDE SEQUENCE</scope>
    <source>
        <strain evidence="1">Expedition CK06-06</strain>
    </source>
</reference>
<dbReference type="PROSITE" id="PS50293">
    <property type="entry name" value="TPR_REGION"/>
    <property type="match status" value="1"/>
</dbReference>
<dbReference type="EMBL" id="BARU01008033">
    <property type="protein sequence ID" value="GAH35868.1"/>
    <property type="molecule type" value="Genomic_DNA"/>
</dbReference>
<proteinExistence type="predicted"/>
<comment type="caution">
    <text evidence="1">The sequence shown here is derived from an EMBL/GenBank/DDBJ whole genome shotgun (WGS) entry which is preliminary data.</text>
</comment>
<sequence length="78" mass="8875">MPEKQNRFENEMNLGHTAAWDQDWGKAADHYQQALEEKPDDPKGLVSLGLALYELGSYNQSIEYYSRAMEVSPDDPLA</sequence>
<gene>
    <name evidence="1" type="ORF">S03H2_15786</name>
</gene>
<dbReference type="AlphaFoldDB" id="X1GS69"/>
<dbReference type="Pfam" id="PF13432">
    <property type="entry name" value="TPR_16"/>
    <property type="match status" value="1"/>
</dbReference>
<dbReference type="InterPro" id="IPR019734">
    <property type="entry name" value="TPR_rpt"/>
</dbReference>
<protein>
    <submittedName>
        <fullName evidence="1">Uncharacterized protein</fullName>
    </submittedName>
</protein>
<dbReference type="PROSITE" id="PS50005">
    <property type="entry name" value="TPR"/>
    <property type="match status" value="2"/>
</dbReference>
<dbReference type="Gene3D" id="1.25.40.10">
    <property type="entry name" value="Tetratricopeptide repeat domain"/>
    <property type="match status" value="1"/>
</dbReference>
<feature type="non-terminal residue" evidence="1">
    <location>
        <position position="78"/>
    </location>
</feature>
<dbReference type="SMART" id="SM00028">
    <property type="entry name" value="TPR"/>
    <property type="match status" value="2"/>
</dbReference>
<name>X1GS69_9ZZZZ</name>
<organism evidence="1">
    <name type="scientific">marine sediment metagenome</name>
    <dbReference type="NCBI Taxonomy" id="412755"/>
    <lineage>
        <taxon>unclassified sequences</taxon>
        <taxon>metagenomes</taxon>
        <taxon>ecological metagenomes</taxon>
    </lineage>
</organism>
<evidence type="ECO:0000313" key="1">
    <source>
        <dbReference type="EMBL" id="GAH35868.1"/>
    </source>
</evidence>
<accession>X1GS69</accession>